<evidence type="ECO:0000313" key="1">
    <source>
        <dbReference type="EMBL" id="TFU78308.1"/>
    </source>
</evidence>
<name>A0A9X8YNL8_SERMA</name>
<organism evidence="1">
    <name type="scientific">Serratia marcescens</name>
    <dbReference type="NCBI Taxonomy" id="615"/>
    <lineage>
        <taxon>Bacteria</taxon>
        <taxon>Pseudomonadati</taxon>
        <taxon>Pseudomonadota</taxon>
        <taxon>Gammaproteobacteria</taxon>
        <taxon>Enterobacterales</taxon>
        <taxon>Yersiniaceae</taxon>
        <taxon>Serratia</taxon>
    </lineage>
</organism>
<reference evidence="1" key="1">
    <citation type="submission" date="2019-03" db="EMBL/GenBank/DDBJ databases">
        <title>Serratia marcescens strain N2 draft genome.</title>
        <authorList>
            <person name="Yassin A."/>
            <person name="El-Kenawy N."/>
            <person name="Youssef N.H."/>
        </authorList>
    </citation>
    <scope>NUCLEOTIDE SEQUENCE [LARGE SCALE GENOMIC DNA]</scope>
    <source>
        <strain evidence="1">N2</strain>
    </source>
</reference>
<dbReference type="AlphaFoldDB" id="A0A9X8YNL8"/>
<protein>
    <submittedName>
        <fullName evidence="1">Uncharacterized protein</fullName>
    </submittedName>
</protein>
<accession>A0A9X8YNL8</accession>
<sequence>MKALAGGLSEAGQEAYNLGVQSKNSGMSVHDLTQVAGAMEILGTDTDTARQSVVDLSRAFTDALNQRKDAFTGMMNQINAPIYYRDDHTADTMKTLEKLAEIFPTLSAQKQKTVADFLGLNDATLALLREGAHYKELLAKSDKFGLTISSEQIQQLQDINAQENELLARLDGYKTQFKLGTYNWLLGGTALDSMNAAKESQKYDKDDKDHFYHGNQQEDILHRARRDVEFKKTLTFGEGVELALGHPGKSLQDKLNQRYLASWKAQSLASDVNGIASSYPTTIPPQYTVKQDSLQIKNNNPWDLNFAWQQWATKEQRGESSRFAHFDTPEHGVMKADDQLLRYYQGKSRTAHYQPLSTLREIISTASPKKDHNNTDAMIAGASNELGISPDSLLDLNNVVERARVLHALFNQEGNNPYGVQQIQQIIQSKTAAGDRYKDEGLIPPMRLPSPPSIITQDKNQALASALTQAIMQAQKEGKSQVELVITNGSTGEKRVVTLPPGGKVTTSMNAP</sequence>
<comment type="caution">
    <text evidence="1">The sequence shown here is derived from an EMBL/GenBank/DDBJ whole genome shotgun (WGS) entry which is preliminary data.</text>
</comment>
<gene>
    <name evidence="1" type="ORF">E0L31_20575</name>
</gene>
<dbReference type="EMBL" id="SPSG01002736">
    <property type="protein sequence ID" value="TFU78308.1"/>
    <property type="molecule type" value="Genomic_DNA"/>
</dbReference>
<proteinExistence type="predicted"/>